<accession>A0A4P1QNX5</accession>
<evidence type="ECO:0000313" key="2">
    <source>
        <dbReference type="Proteomes" id="UP000188354"/>
    </source>
</evidence>
<dbReference type="Proteomes" id="UP000188354">
    <property type="component" value="Unassembled WGS sequence"/>
</dbReference>
<organism evidence="1 2">
    <name type="scientific">Lupinus angustifolius</name>
    <name type="common">Narrow-leaved blue lupine</name>
    <dbReference type="NCBI Taxonomy" id="3871"/>
    <lineage>
        <taxon>Eukaryota</taxon>
        <taxon>Viridiplantae</taxon>
        <taxon>Streptophyta</taxon>
        <taxon>Embryophyta</taxon>
        <taxon>Tracheophyta</taxon>
        <taxon>Spermatophyta</taxon>
        <taxon>Magnoliopsida</taxon>
        <taxon>eudicotyledons</taxon>
        <taxon>Gunneridae</taxon>
        <taxon>Pentapetalae</taxon>
        <taxon>rosids</taxon>
        <taxon>fabids</taxon>
        <taxon>Fabales</taxon>
        <taxon>Fabaceae</taxon>
        <taxon>Papilionoideae</taxon>
        <taxon>50 kb inversion clade</taxon>
        <taxon>genistoids sensu lato</taxon>
        <taxon>core genistoids</taxon>
        <taxon>Genisteae</taxon>
        <taxon>Lupinus</taxon>
    </lineage>
</organism>
<reference evidence="1 2" key="1">
    <citation type="journal article" date="2017" name="Plant Biotechnol. J.">
        <title>A comprehensive draft genome sequence for lupin (Lupinus angustifolius), an emerging health food: insights into plant-microbe interactions and legume evolution.</title>
        <authorList>
            <person name="Hane J.K."/>
            <person name="Ming Y."/>
            <person name="Kamphuis L.G."/>
            <person name="Nelson M.N."/>
            <person name="Garg G."/>
            <person name="Atkins C.A."/>
            <person name="Bayer P.E."/>
            <person name="Bravo A."/>
            <person name="Bringans S."/>
            <person name="Cannon S."/>
            <person name="Edwards D."/>
            <person name="Foley R."/>
            <person name="Gao L.L."/>
            <person name="Harrison M.J."/>
            <person name="Huang W."/>
            <person name="Hurgobin B."/>
            <person name="Li S."/>
            <person name="Liu C.W."/>
            <person name="McGrath A."/>
            <person name="Morahan G."/>
            <person name="Murray J."/>
            <person name="Weller J."/>
            <person name="Jian J."/>
            <person name="Singh K.B."/>
        </authorList>
    </citation>
    <scope>NUCLEOTIDE SEQUENCE [LARGE SCALE GENOMIC DNA]</scope>
    <source>
        <strain evidence="2">cv. Tanjil</strain>
        <tissue evidence="1">Whole plant</tissue>
    </source>
</reference>
<name>A0A4P1QNX5_LUPAN</name>
<evidence type="ECO:0000313" key="1">
    <source>
        <dbReference type="EMBL" id="OIV89753.1"/>
    </source>
</evidence>
<dbReference type="EMBL" id="KV862246">
    <property type="protein sequence ID" value="OIV89753.1"/>
    <property type="molecule type" value="Genomic_DNA"/>
</dbReference>
<dbReference type="Gramene" id="OIV89753">
    <property type="protein sequence ID" value="OIV89753"/>
    <property type="gene ID" value="TanjilG_02885"/>
</dbReference>
<dbReference type="AlphaFoldDB" id="A0A4P1QNX5"/>
<sequence>MQQRRSGTTRTCDNKNKCENASRVLSRLEKIKIIARSRSDTAGTRDNKSKCENSGRILLELVTINVNRRTHVRYYRNSRQ</sequence>
<protein>
    <submittedName>
        <fullName evidence="1">Uncharacterized protein</fullName>
    </submittedName>
</protein>
<gene>
    <name evidence="1" type="ORF">TanjilG_02885</name>
</gene>
<proteinExistence type="predicted"/>
<keyword evidence="2" id="KW-1185">Reference proteome</keyword>